<evidence type="ECO:0000313" key="2">
    <source>
        <dbReference type="Proteomes" id="UP001253193"/>
    </source>
</evidence>
<dbReference type="EMBL" id="JAUHGG010000003">
    <property type="protein sequence ID" value="MDS1821635.1"/>
    <property type="molecule type" value="Genomic_DNA"/>
</dbReference>
<comment type="caution">
    <text evidence="1">The sequence shown here is derived from an EMBL/GenBank/DDBJ whole genome shotgun (WGS) entry which is preliminary data.</text>
</comment>
<sequence>MHKQHPLKHLFKKYYDSKKMSNKIASICKDDVTRFIKDESENISIIRSHIGLIKEARLARSIVSLFDFDGADEPQPKEISEIKRDIFERCKFDFGESIDEAHISLIEETEDLTHIESEIIEIFSTMNPTQKRDFSIMVALREGGQAIIQGNKIIDLHKVGIPVTFHCPICQNDSEIKLSILAISEGYTVRSACKHCNHIEAPRKPCKCDFCKKNSTIFDLAKLIEAGLTKTKSKANKRLQTAIDKEELVHNEVDLLNLFAKFMSFRNSLSEDAKRVVESVISCYSITGEFEHNTYQFTQNIVGQDNASAVASELYKAGFFFKVGFVPRANDLGISPSFGIKSKYTECMTFDKNGILTFSDDIKPTTDDEDSVLIINKGFLDDFYVHFEVQPIMRSIFKANHFILEHEVHGGILSAKDAEDKVEEGSILKNKITREAYLREKESGEYPHIFPDIRIGRLIDLEDLRRIMIASTLTILEGFEASIVCYDDNFNPQKIYLHKTSQSIDVVKNSVVPMLQAKGIEVVMI</sequence>
<protein>
    <submittedName>
        <fullName evidence="1">Uncharacterized protein</fullName>
    </submittedName>
</protein>
<dbReference type="AlphaFoldDB" id="A0AAW8Q1T8"/>
<reference evidence="1" key="1">
    <citation type="submission" date="2023-06" db="EMBL/GenBank/DDBJ databases">
        <title>Genomic Diversity of Vibrio spp. and Metagenomic Analysis of Pathogens in Florida Gulf Coastal Waters Following Hurricane Ian.</title>
        <authorList>
            <person name="Brumfield K.D."/>
        </authorList>
    </citation>
    <scope>NUCLEOTIDE SEQUENCE</scope>
    <source>
        <strain evidence="1">WBS2B-138</strain>
    </source>
</reference>
<dbReference type="Proteomes" id="UP001253193">
    <property type="component" value="Unassembled WGS sequence"/>
</dbReference>
<gene>
    <name evidence="1" type="ORF">QX249_13255</name>
</gene>
<evidence type="ECO:0000313" key="1">
    <source>
        <dbReference type="EMBL" id="MDS1821635.1"/>
    </source>
</evidence>
<accession>A0AAW8Q1T8</accession>
<name>A0AAW8Q1T8_VIBPH</name>
<dbReference type="RefSeq" id="WP_311020548.1">
    <property type="nucleotide sequence ID" value="NZ_JAUHGG010000003.1"/>
</dbReference>
<proteinExistence type="predicted"/>
<organism evidence="1 2">
    <name type="scientific">Vibrio parahaemolyticus</name>
    <dbReference type="NCBI Taxonomy" id="670"/>
    <lineage>
        <taxon>Bacteria</taxon>
        <taxon>Pseudomonadati</taxon>
        <taxon>Pseudomonadota</taxon>
        <taxon>Gammaproteobacteria</taxon>
        <taxon>Vibrionales</taxon>
        <taxon>Vibrionaceae</taxon>
        <taxon>Vibrio</taxon>
    </lineage>
</organism>